<dbReference type="GO" id="GO:0009279">
    <property type="term" value="C:cell outer membrane"/>
    <property type="evidence" value="ECO:0007669"/>
    <property type="project" value="UniProtKB-SubCell"/>
</dbReference>
<dbReference type="KEGG" id="hbe:BEI_3262"/>
<dbReference type="Pfam" id="PF03349">
    <property type="entry name" value="Toluene_X"/>
    <property type="match status" value="1"/>
</dbReference>
<evidence type="ECO:0000256" key="4">
    <source>
        <dbReference type="ARBA" id="ARBA00022692"/>
    </source>
</evidence>
<comment type="subcellular location">
    <subcellularLocation>
        <location evidence="1">Cell outer membrane</location>
        <topology evidence="1">Multi-pass membrane protein</topology>
    </subcellularLocation>
</comment>
<feature type="chain" id="PRO_5018199272" evidence="8">
    <location>
        <begin position="27"/>
        <end position="465"/>
    </location>
</feature>
<evidence type="ECO:0000256" key="2">
    <source>
        <dbReference type="ARBA" id="ARBA00008163"/>
    </source>
</evidence>
<evidence type="ECO:0000313" key="9">
    <source>
        <dbReference type="EMBL" id="ATJ84249.1"/>
    </source>
</evidence>
<dbReference type="InterPro" id="IPR005017">
    <property type="entry name" value="OMPP1/FadL/TodX"/>
</dbReference>
<evidence type="ECO:0000256" key="1">
    <source>
        <dbReference type="ARBA" id="ARBA00004571"/>
    </source>
</evidence>
<dbReference type="Gene3D" id="2.40.160.60">
    <property type="entry name" value="Outer membrane protein transport protein (OMPP1/FadL/TodX)"/>
    <property type="match status" value="1"/>
</dbReference>
<dbReference type="Proteomes" id="UP000219993">
    <property type="component" value="Chromosome"/>
</dbReference>
<organism evidence="9 10">
    <name type="scientific">Halomonas beimenensis</name>
    <dbReference type="NCBI Taxonomy" id="475662"/>
    <lineage>
        <taxon>Bacteria</taxon>
        <taxon>Pseudomonadati</taxon>
        <taxon>Pseudomonadota</taxon>
        <taxon>Gammaproteobacteria</taxon>
        <taxon>Oceanospirillales</taxon>
        <taxon>Halomonadaceae</taxon>
        <taxon>Halomonas</taxon>
    </lineage>
</organism>
<evidence type="ECO:0000256" key="6">
    <source>
        <dbReference type="ARBA" id="ARBA00023136"/>
    </source>
</evidence>
<evidence type="ECO:0000256" key="3">
    <source>
        <dbReference type="ARBA" id="ARBA00022452"/>
    </source>
</evidence>
<keyword evidence="6" id="KW-0472">Membrane</keyword>
<reference evidence="9 10" key="1">
    <citation type="journal article" date="2017" name="Sci. Rep.">
        <title>Revealing the Saline Adaptation Strategies of the Halophilic Bacterium Halomonas beimenensis through High-throughput Omics and Transposon Mutagenesis Approaches.</title>
        <authorList>
            <person name="Chen Y.H."/>
            <person name="Lin S.S."/>
            <person name="Shyu Y.T."/>
        </authorList>
    </citation>
    <scope>NUCLEOTIDE SEQUENCE [LARGE SCALE GENOMIC DNA]</scope>
    <source>
        <strain evidence="9 10">NTU-111</strain>
    </source>
</reference>
<keyword evidence="7" id="KW-0998">Cell outer membrane</keyword>
<dbReference type="GO" id="GO:0015483">
    <property type="term" value="F:long-chain fatty acid transporting porin activity"/>
    <property type="evidence" value="ECO:0007669"/>
    <property type="project" value="TreeGrafter"/>
</dbReference>
<dbReference type="PANTHER" id="PTHR35093:SF8">
    <property type="entry name" value="OUTER MEMBRANE PROTEIN NMB0088-RELATED"/>
    <property type="match status" value="1"/>
</dbReference>
<protein>
    <submittedName>
        <fullName evidence="9">Long-chain fatty acid transport protein</fullName>
    </submittedName>
</protein>
<sequence length="465" mass="49492">MTHKTQTLLALTCALGTAGGCSSAMAGGFELTAQSIASQGTGHAGRSSNVQDATIVFGNPAGMAFLDRAQLSTGLTGVQAGTDIRRPSSDFSTDAEASLALLPFLSVAMGPGSLGPVAGHTDGDMVPASLIPYAFYAHPVSDRLSLGVGVYAPFGAKTDYEDDFQGRYHGTLTELTVVTAQPTLSYRLTDDLSIGAGVTYNRAEGELAAKVPDVEEAASGTPPSPETDEEVGVAGDDDAWGYHLGLMYRPSEATSMGLTYRSAVDFTLEGEIETTGFVQDRLPNQPGSLDLTTPESVSLSLTHRVSEPLTLMAGAAWTRWSRFEEIAIDGETSGDRVIVEPQAYSNAWVYSVGAEYRVNPRLALRTGFALDDTPTNDRTRSVRVPSDDRRLFSLGLGWTPWPELTVDLAYTYIREEPTWVDQARAYSGSSRVAGLVDIDADASTYFGAGYETEAHALGAALTYRF</sequence>
<dbReference type="EMBL" id="CP021435">
    <property type="protein sequence ID" value="ATJ84249.1"/>
    <property type="molecule type" value="Genomic_DNA"/>
</dbReference>
<keyword evidence="10" id="KW-1185">Reference proteome</keyword>
<dbReference type="OrthoDB" id="19849at2"/>
<dbReference type="PROSITE" id="PS51257">
    <property type="entry name" value="PROKAR_LIPOPROTEIN"/>
    <property type="match status" value="1"/>
</dbReference>
<dbReference type="PANTHER" id="PTHR35093">
    <property type="entry name" value="OUTER MEMBRANE PROTEIN NMB0088-RELATED"/>
    <property type="match status" value="1"/>
</dbReference>
<keyword evidence="3" id="KW-1134">Transmembrane beta strand</keyword>
<proteinExistence type="inferred from homology"/>
<dbReference type="RefSeq" id="WP_097790471.1">
    <property type="nucleotide sequence ID" value="NZ_BAAADT010000035.1"/>
</dbReference>
<dbReference type="AlphaFoldDB" id="A0A291PBM6"/>
<comment type="similarity">
    <text evidence="2">Belongs to the OmpP1/FadL family.</text>
</comment>
<evidence type="ECO:0000256" key="5">
    <source>
        <dbReference type="ARBA" id="ARBA00022729"/>
    </source>
</evidence>
<evidence type="ECO:0000256" key="8">
    <source>
        <dbReference type="SAM" id="SignalP"/>
    </source>
</evidence>
<name>A0A291PBM6_9GAMM</name>
<gene>
    <name evidence="9" type="primary">fadL1</name>
    <name evidence="9" type="ORF">BEI_3262</name>
</gene>
<dbReference type="SUPFAM" id="SSF56935">
    <property type="entry name" value="Porins"/>
    <property type="match status" value="1"/>
</dbReference>
<evidence type="ECO:0000256" key="7">
    <source>
        <dbReference type="ARBA" id="ARBA00023237"/>
    </source>
</evidence>
<keyword evidence="5 8" id="KW-0732">Signal</keyword>
<feature type="signal peptide" evidence="8">
    <location>
        <begin position="1"/>
        <end position="26"/>
    </location>
</feature>
<accession>A0A291PBM6</accession>
<keyword evidence="4" id="KW-0812">Transmembrane</keyword>
<evidence type="ECO:0000313" key="10">
    <source>
        <dbReference type="Proteomes" id="UP000219993"/>
    </source>
</evidence>